<evidence type="ECO:0000313" key="3">
    <source>
        <dbReference type="Proteomes" id="UP001157138"/>
    </source>
</evidence>
<dbReference type="PROSITE" id="PS51257">
    <property type="entry name" value="PROKAR_LIPOPROTEIN"/>
    <property type="match status" value="1"/>
</dbReference>
<keyword evidence="1" id="KW-0732">Signal</keyword>
<dbReference type="Proteomes" id="UP001157138">
    <property type="component" value="Unassembled WGS sequence"/>
</dbReference>
<name>A0ABQ6EY54_9VIBR</name>
<comment type="caution">
    <text evidence="2">The sequence shown here is derived from an EMBL/GenBank/DDBJ whole genome shotgun (WGS) entry which is preliminary data.</text>
</comment>
<dbReference type="EMBL" id="BSPW01000036">
    <property type="protein sequence ID" value="GLT18123.1"/>
    <property type="molecule type" value="Genomic_DNA"/>
</dbReference>
<feature type="signal peptide" evidence="1">
    <location>
        <begin position="1"/>
        <end position="24"/>
    </location>
</feature>
<organism evidence="2 3">
    <name type="scientific">Vibrio zhanjiangensis</name>
    <dbReference type="NCBI Taxonomy" id="1046128"/>
    <lineage>
        <taxon>Bacteria</taxon>
        <taxon>Pseudomonadati</taxon>
        <taxon>Pseudomonadota</taxon>
        <taxon>Gammaproteobacteria</taxon>
        <taxon>Vibrionales</taxon>
        <taxon>Vibrionaceae</taxon>
        <taxon>Vibrio</taxon>
    </lineage>
</organism>
<protein>
    <recommendedName>
        <fullName evidence="4">DUF2799 domain-containing protein</fullName>
    </recommendedName>
</protein>
<dbReference type="RefSeq" id="WP_284192018.1">
    <property type="nucleotide sequence ID" value="NZ_BSPW01000036.1"/>
</dbReference>
<gene>
    <name evidence="2" type="ORF">GCM10007938_19010</name>
</gene>
<reference evidence="3" key="1">
    <citation type="journal article" date="2019" name="Int. J. Syst. Evol. Microbiol.">
        <title>The Global Catalogue of Microorganisms (GCM) 10K type strain sequencing project: providing services to taxonomists for standard genome sequencing and annotation.</title>
        <authorList>
            <consortium name="The Broad Institute Genomics Platform"/>
            <consortium name="The Broad Institute Genome Sequencing Center for Infectious Disease"/>
            <person name="Wu L."/>
            <person name="Ma J."/>
        </authorList>
    </citation>
    <scope>NUCLEOTIDE SEQUENCE [LARGE SCALE GENOMIC DNA]</scope>
    <source>
        <strain evidence="3">NBRC 108723</strain>
    </source>
</reference>
<feature type="chain" id="PRO_5047087105" description="DUF2799 domain-containing protein" evidence="1">
    <location>
        <begin position="25"/>
        <end position="113"/>
    </location>
</feature>
<sequence>MRNLIGLMLLTTLFACTSTTQQLAEEGDWYAIGYQDGIRGNVQRSSRELTKLGSANHSDYDQGYLVGIEEFCNPNHAYHVGLSGQHYDGVCEGTEDAQKFRMEWQRGWDDYSN</sequence>
<proteinExistence type="predicted"/>
<dbReference type="InterPro" id="IPR021242">
    <property type="entry name" value="DUF2799"/>
</dbReference>
<dbReference type="Pfam" id="PF10973">
    <property type="entry name" value="DUF2799"/>
    <property type="match status" value="1"/>
</dbReference>
<evidence type="ECO:0008006" key="4">
    <source>
        <dbReference type="Google" id="ProtNLM"/>
    </source>
</evidence>
<evidence type="ECO:0000256" key="1">
    <source>
        <dbReference type="SAM" id="SignalP"/>
    </source>
</evidence>
<keyword evidence="3" id="KW-1185">Reference proteome</keyword>
<evidence type="ECO:0000313" key="2">
    <source>
        <dbReference type="EMBL" id="GLT18123.1"/>
    </source>
</evidence>
<accession>A0ABQ6EY54</accession>